<feature type="compositionally biased region" description="Basic and acidic residues" evidence="1">
    <location>
        <begin position="48"/>
        <end position="80"/>
    </location>
</feature>
<dbReference type="AlphaFoldDB" id="A0A1C5A4I7"/>
<evidence type="ECO:0000313" key="2">
    <source>
        <dbReference type="EMBL" id="SCF40066.1"/>
    </source>
</evidence>
<accession>A0A1C5A4I7</accession>
<dbReference type="EMBL" id="FMCU01000013">
    <property type="protein sequence ID" value="SCF40066.1"/>
    <property type="molecule type" value="Genomic_DNA"/>
</dbReference>
<feature type="compositionally biased region" description="Basic and acidic residues" evidence="1">
    <location>
        <begin position="95"/>
        <end position="104"/>
    </location>
</feature>
<sequence>MPIGRPVRDGFEPAPLKAWKRGRSTGPANPERTTPERPMMCGGPEYTSAERLELVRQKQREMDEAARREREEAEAREAAKRRGPKPADDEDEYPAGERPRKDRYAVTLLRQDDSAWGGGSEGSGVLG</sequence>
<proteinExistence type="predicted"/>
<dbReference type="Proteomes" id="UP000198797">
    <property type="component" value="Unassembled WGS sequence"/>
</dbReference>
<protein>
    <submittedName>
        <fullName evidence="2">Uncharacterized protein</fullName>
    </submittedName>
</protein>
<feature type="region of interest" description="Disordered" evidence="1">
    <location>
        <begin position="1"/>
        <end position="127"/>
    </location>
</feature>
<dbReference type="RefSeq" id="WP_141723164.1">
    <property type="nucleotide sequence ID" value="NZ_CP192025.1"/>
</dbReference>
<keyword evidence="3" id="KW-1185">Reference proteome</keyword>
<gene>
    <name evidence="2" type="ORF">GA0070216_113110</name>
</gene>
<feature type="compositionally biased region" description="Gly residues" evidence="1">
    <location>
        <begin position="116"/>
        <end position="127"/>
    </location>
</feature>
<reference evidence="3" key="1">
    <citation type="submission" date="2016-06" db="EMBL/GenBank/DDBJ databases">
        <authorList>
            <person name="Varghese N."/>
            <person name="Submissions Spin"/>
        </authorList>
    </citation>
    <scope>NUCLEOTIDE SEQUENCE [LARGE SCALE GENOMIC DNA]</scope>
    <source>
        <strain evidence="3">DSM 44100</strain>
    </source>
</reference>
<evidence type="ECO:0000313" key="3">
    <source>
        <dbReference type="Proteomes" id="UP000198797"/>
    </source>
</evidence>
<dbReference type="OrthoDB" id="9976556at2"/>
<dbReference type="STRING" id="121616.GA0070216_113110"/>
<name>A0A1C5A4I7_9ACTN</name>
<feature type="compositionally biased region" description="Basic and acidic residues" evidence="1">
    <location>
        <begin position="1"/>
        <end position="11"/>
    </location>
</feature>
<evidence type="ECO:0000256" key="1">
    <source>
        <dbReference type="SAM" id="MobiDB-lite"/>
    </source>
</evidence>
<organism evidence="2 3">
    <name type="scientific">Micromonospora matsumotoense</name>
    <dbReference type="NCBI Taxonomy" id="121616"/>
    <lineage>
        <taxon>Bacteria</taxon>
        <taxon>Bacillati</taxon>
        <taxon>Actinomycetota</taxon>
        <taxon>Actinomycetes</taxon>
        <taxon>Micromonosporales</taxon>
        <taxon>Micromonosporaceae</taxon>
        <taxon>Micromonospora</taxon>
    </lineage>
</organism>